<sequence>MKASKLILAGVAGFAAGYLAAKQVPKHMTPEKALKLVKNQAKDEFKVTGSWIGVHPEEVKRFGIPFKVYKGGLSSAENAVITQYDFMVDAESGAILDISEHA</sequence>
<dbReference type="STRING" id="1196324.A374_09703"/>
<dbReference type="eggNOG" id="COG5584">
    <property type="taxonomic scope" value="Bacteria"/>
</dbReference>
<dbReference type="RefSeq" id="WP_007202027.1">
    <property type="nucleotide sequence ID" value="NZ_AKKV01000025.1"/>
</dbReference>
<name>I8AIG4_9BACL</name>
<dbReference type="PATRIC" id="fig|1196324.3.peg.1980"/>
<protein>
    <submittedName>
        <fullName evidence="1">Uncharacterized protein</fullName>
    </submittedName>
</protein>
<dbReference type="EMBL" id="AKKV01000025">
    <property type="protein sequence ID" value="EIT85502.1"/>
    <property type="molecule type" value="Genomic_DNA"/>
</dbReference>
<reference evidence="1 2" key="1">
    <citation type="journal article" date="2012" name="J. Bacteriol.">
        <title>Genome of Bacillus macauensis ZFHKF-1, a Long-Chain-Forming Bacterium.</title>
        <authorList>
            <person name="Cai L."/>
            <person name="Zhang T."/>
        </authorList>
    </citation>
    <scope>NUCLEOTIDE SEQUENCE [LARGE SCALE GENOMIC DNA]</scope>
    <source>
        <strain evidence="1 2">ZFHKF-1</strain>
    </source>
</reference>
<gene>
    <name evidence="1" type="ORF">A374_09703</name>
</gene>
<evidence type="ECO:0000313" key="1">
    <source>
        <dbReference type="EMBL" id="EIT85502.1"/>
    </source>
</evidence>
<dbReference type="OrthoDB" id="2989832at2"/>
<proteinExistence type="predicted"/>
<dbReference type="Proteomes" id="UP000004080">
    <property type="component" value="Unassembled WGS sequence"/>
</dbReference>
<dbReference type="AlphaFoldDB" id="I8AIG4"/>
<accession>I8AIG4</accession>
<organism evidence="1 2">
    <name type="scientific">Fictibacillus macauensis ZFHKF-1</name>
    <dbReference type="NCBI Taxonomy" id="1196324"/>
    <lineage>
        <taxon>Bacteria</taxon>
        <taxon>Bacillati</taxon>
        <taxon>Bacillota</taxon>
        <taxon>Bacilli</taxon>
        <taxon>Bacillales</taxon>
        <taxon>Fictibacillaceae</taxon>
        <taxon>Fictibacillus</taxon>
    </lineage>
</organism>
<keyword evidence="2" id="KW-1185">Reference proteome</keyword>
<comment type="caution">
    <text evidence="1">The sequence shown here is derived from an EMBL/GenBank/DDBJ whole genome shotgun (WGS) entry which is preliminary data.</text>
</comment>
<evidence type="ECO:0000313" key="2">
    <source>
        <dbReference type="Proteomes" id="UP000004080"/>
    </source>
</evidence>